<feature type="transmembrane region" description="Helical" evidence="2">
    <location>
        <begin position="308"/>
        <end position="326"/>
    </location>
</feature>
<dbReference type="OrthoDB" id="5124248at2"/>
<accession>A0A9Q9MKB8</accession>
<evidence type="ECO:0000313" key="4">
    <source>
        <dbReference type="Proteomes" id="UP001058003"/>
    </source>
</evidence>
<keyword evidence="2" id="KW-1133">Transmembrane helix</keyword>
<proteinExistence type="predicted"/>
<feature type="transmembrane region" description="Helical" evidence="2">
    <location>
        <begin position="333"/>
        <end position="351"/>
    </location>
</feature>
<feature type="transmembrane region" description="Helical" evidence="2">
    <location>
        <begin position="102"/>
        <end position="126"/>
    </location>
</feature>
<gene>
    <name evidence="3" type="ORF">Daura_39670</name>
</gene>
<keyword evidence="4" id="KW-1185">Reference proteome</keyword>
<sequence length="542" mass="56947">MIKDQAGADRTVLAGLVTLAAAVFAAAVRLRLPALPMGDEPHYLALAQAMVEHHTFDPTPVYEHRDYWSYYPADIDAHVAVVDGRPVPFHNLGAPLLFAVPFLLWGRAGAHLVTLTAALLTVVHVYRLQREHGIRTPYAGLTTGLLVLGSPLYVYASMLFVEPLGMLALVYAARVLLTARPAVWRLALASAGIGYLPWVHGRYAIFPVTFAVLAVLCVPRSRDARGAAPGARGAALGARGAALGARGALIAALVPVAVLATGLEAFNAVMYHSLSPAPGSTDALGEGLLRQSPLRGLLYLTFDGRFGLLPNFPVLLLSGAGILLCATRAHRRLNLVLLGTAVPYAVLIATYPNWPGGFSPPGRLLSVTVPLLAYYAAALLQRLPSWPLLAAAQLAALYGYTMSLLSDAYPLERFHWLADPRNTPLDRMATLLGTSVDRLPPLVTADNQIDGAAAVRFAAWGTATAAAVVLLWLRARRSPSAPAGAGLGAREPASFRGLGPASSGGRERTSGTGAGDSPAAVSHDDRRPEAASAGRSAGQEAG</sequence>
<feature type="transmembrane region" description="Helical" evidence="2">
    <location>
        <begin position="387"/>
        <end position="406"/>
    </location>
</feature>
<dbReference type="RefSeq" id="WP_033359515.1">
    <property type="nucleotide sequence ID" value="NZ_CP073767.1"/>
</dbReference>
<feature type="transmembrane region" description="Helical" evidence="2">
    <location>
        <begin position="363"/>
        <end position="380"/>
    </location>
</feature>
<dbReference type="AlphaFoldDB" id="A0A9Q9MKB8"/>
<feature type="transmembrane region" description="Helical" evidence="2">
    <location>
        <begin position="138"/>
        <end position="154"/>
    </location>
</feature>
<evidence type="ECO:0000313" key="3">
    <source>
        <dbReference type="EMBL" id="UWZ52692.1"/>
    </source>
</evidence>
<keyword evidence="2" id="KW-0472">Membrane</keyword>
<keyword evidence="2" id="KW-0812">Transmembrane</keyword>
<dbReference type="KEGG" id="daur:Daura_39670"/>
<name>A0A9Q9MKB8_9ACTN</name>
<reference evidence="3" key="1">
    <citation type="submission" date="2021-04" db="EMBL/GenBank/DDBJ databases">
        <title>Dactylosporangium aurantiacum NRRL B-8018 full assembly.</title>
        <authorList>
            <person name="Hartkoorn R.C."/>
            <person name="Beaudoing E."/>
            <person name="Hot D."/>
        </authorList>
    </citation>
    <scope>NUCLEOTIDE SEQUENCE</scope>
    <source>
        <strain evidence="3">NRRL B-8018</strain>
    </source>
</reference>
<organism evidence="3 4">
    <name type="scientific">Dactylosporangium aurantiacum</name>
    <dbReference type="NCBI Taxonomy" id="35754"/>
    <lineage>
        <taxon>Bacteria</taxon>
        <taxon>Bacillati</taxon>
        <taxon>Actinomycetota</taxon>
        <taxon>Actinomycetes</taxon>
        <taxon>Micromonosporales</taxon>
        <taxon>Micromonosporaceae</taxon>
        <taxon>Dactylosporangium</taxon>
    </lineage>
</organism>
<feature type="transmembrane region" description="Helical" evidence="2">
    <location>
        <begin position="204"/>
        <end position="222"/>
    </location>
</feature>
<feature type="transmembrane region" description="Helical" evidence="2">
    <location>
        <begin position="12"/>
        <end position="32"/>
    </location>
</feature>
<feature type="region of interest" description="Disordered" evidence="1">
    <location>
        <begin position="482"/>
        <end position="542"/>
    </location>
</feature>
<evidence type="ECO:0000256" key="2">
    <source>
        <dbReference type="SAM" id="Phobius"/>
    </source>
</evidence>
<dbReference type="Proteomes" id="UP001058003">
    <property type="component" value="Chromosome"/>
</dbReference>
<protein>
    <submittedName>
        <fullName evidence="3">Uncharacterized protein</fullName>
    </submittedName>
</protein>
<dbReference type="EMBL" id="CP073767">
    <property type="protein sequence ID" value="UWZ52692.1"/>
    <property type="molecule type" value="Genomic_DNA"/>
</dbReference>
<evidence type="ECO:0000256" key="1">
    <source>
        <dbReference type="SAM" id="MobiDB-lite"/>
    </source>
</evidence>
<feature type="transmembrane region" description="Helical" evidence="2">
    <location>
        <begin position="453"/>
        <end position="473"/>
    </location>
</feature>
<feature type="transmembrane region" description="Helical" evidence="2">
    <location>
        <begin position="243"/>
        <end position="263"/>
    </location>
</feature>